<name>A0ABR3D2F1_NEUIN</name>
<evidence type="ECO:0000259" key="1">
    <source>
        <dbReference type="Pfam" id="PF06985"/>
    </source>
</evidence>
<dbReference type="EMBL" id="JAVLET010000011">
    <property type="protein sequence ID" value="KAL0466865.1"/>
    <property type="molecule type" value="Genomic_DNA"/>
</dbReference>
<proteinExistence type="predicted"/>
<dbReference type="Pfam" id="PF06985">
    <property type="entry name" value="HET"/>
    <property type="match status" value="1"/>
</dbReference>
<organism evidence="2 3">
    <name type="scientific">Neurospora intermedia</name>
    <dbReference type="NCBI Taxonomy" id="5142"/>
    <lineage>
        <taxon>Eukaryota</taxon>
        <taxon>Fungi</taxon>
        <taxon>Dikarya</taxon>
        <taxon>Ascomycota</taxon>
        <taxon>Pezizomycotina</taxon>
        <taxon>Sordariomycetes</taxon>
        <taxon>Sordariomycetidae</taxon>
        <taxon>Sordariales</taxon>
        <taxon>Sordariaceae</taxon>
        <taxon>Neurospora</taxon>
    </lineage>
</organism>
<accession>A0ABR3D2F1</accession>
<sequence>MNVDLHDSDDDCQQTLGQIAWHHGRSIIEMLVQIQNAKTEEWKPTKFLQPLEVLQLIDRPPSNTDLRSNFAGTKEPLHSDTVTVPKLLVDIKVQRGFPRISSGQEFPVQNEGRFMNRCHLNVLDGQTKYIAVSYTWDPPDGHDNTSGRYWIAKRAGNGFKQSPIRNSLLDRVTHYMRALCVEHLWIDQHCIVQTTTCTMSRCAHDDCNEKREAVHAMDLVFTSSEHPTAFLSQSIDTWWDLHVAKHWDRVAIIGNCCRYPKRLELQYLQQMGRSLGLSILALVLLNGEVLDNCEKQDQLKIADMTVSQFLASQVCRNGYYASRCGFIDVKLTMTGIRTRGHLWKLGEVIDASEGLVDDAAAVICKPKSFKEWPIDNSTDANEYRCWWREARYGQKSTPPLATLEVIDAIGRGKKVRVGRLWHPGLLLEPSSYSALFVWEGDELDDMEDYQQNNTLVPAMVFTTTRVNDFSSPFGSIDEHTRFSSEEGKFHRHLSLEVKIENPGAKNVVFSKKTGNLPSLKTKRWLSGLHFPEICMRPSRLVVFPWLRDSLFL</sequence>
<reference evidence="2 3" key="1">
    <citation type="submission" date="2023-09" db="EMBL/GenBank/DDBJ databases">
        <title>Multi-omics analysis of a traditional fermented food reveals byproduct-associated fungal strains for waste-to-food upcycling.</title>
        <authorList>
            <consortium name="Lawrence Berkeley National Laboratory"/>
            <person name="Rekdal V.M."/>
            <person name="Villalobos-Escobedo J.M."/>
            <person name="Rodriguez-Valeron N."/>
            <person name="Garcia M.O."/>
            <person name="Vasquez D.P."/>
            <person name="Damayanti I."/>
            <person name="Sorensen P.M."/>
            <person name="Baidoo E.E."/>
            <person name="De Carvalho A.C."/>
            <person name="Riley R."/>
            <person name="Lipzen A."/>
            <person name="He G."/>
            <person name="Yan M."/>
            <person name="Haridas S."/>
            <person name="Daum C."/>
            <person name="Yoshinaga Y."/>
            <person name="Ng V."/>
            <person name="Grigoriev I.V."/>
            <person name="Munk R."/>
            <person name="Nuraida L."/>
            <person name="Wijaya C.H."/>
            <person name="Morales P.-C."/>
            <person name="Keasling J.D."/>
        </authorList>
    </citation>
    <scope>NUCLEOTIDE SEQUENCE [LARGE SCALE GENOMIC DNA]</scope>
    <source>
        <strain evidence="2 3">FGSC 2613</strain>
    </source>
</reference>
<keyword evidence="3" id="KW-1185">Reference proteome</keyword>
<comment type="caution">
    <text evidence="2">The sequence shown here is derived from an EMBL/GenBank/DDBJ whole genome shotgun (WGS) entry which is preliminary data.</text>
</comment>
<protein>
    <recommendedName>
        <fullName evidence="1">Heterokaryon incompatibility domain-containing protein</fullName>
    </recommendedName>
</protein>
<dbReference type="Proteomes" id="UP001451303">
    <property type="component" value="Unassembled WGS sequence"/>
</dbReference>
<feature type="domain" description="Heterokaryon incompatibility" evidence="1">
    <location>
        <begin position="129"/>
        <end position="235"/>
    </location>
</feature>
<evidence type="ECO:0000313" key="2">
    <source>
        <dbReference type="EMBL" id="KAL0466865.1"/>
    </source>
</evidence>
<gene>
    <name evidence="2" type="ORF">QR685DRAFT_574935</name>
</gene>
<evidence type="ECO:0000313" key="3">
    <source>
        <dbReference type="Proteomes" id="UP001451303"/>
    </source>
</evidence>
<dbReference type="InterPro" id="IPR010730">
    <property type="entry name" value="HET"/>
</dbReference>